<comment type="subcellular location">
    <subcellularLocation>
        <location evidence="12">Cytoplasm</location>
    </subcellularLocation>
</comment>
<comment type="function">
    <text evidence="6 12">Catalyzes the formation of sulfite from adenosine 5'-phosphosulfate (APS) using thioredoxin as an electron donor.</text>
</comment>
<dbReference type="GO" id="GO:0043866">
    <property type="term" value="F:adenylyl-sulfate reductase (thioredoxin) activity"/>
    <property type="evidence" value="ECO:0007669"/>
    <property type="project" value="UniProtKB-EC"/>
</dbReference>
<keyword evidence="12" id="KW-0479">Metal-binding</keyword>
<dbReference type="GO" id="GO:0004604">
    <property type="term" value="F:phosphoadenylyl-sulfate reductase (thioredoxin) activity"/>
    <property type="evidence" value="ECO:0007669"/>
    <property type="project" value="UniProtKB-UniRule"/>
</dbReference>
<comment type="cofactor">
    <cofactor evidence="12">
        <name>[4Fe-4S] cluster</name>
        <dbReference type="ChEBI" id="CHEBI:49883"/>
    </cofactor>
    <text evidence="12">Binds 1 [4Fe-4S] cluster per subunit.</text>
</comment>
<dbReference type="GO" id="GO:0051539">
    <property type="term" value="F:4 iron, 4 sulfur cluster binding"/>
    <property type="evidence" value="ECO:0007669"/>
    <property type="project" value="UniProtKB-UniRule"/>
</dbReference>
<keyword evidence="5 12" id="KW-0411">Iron-sulfur</keyword>
<keyword evidence="4 12" id="KW-0408">Iron</keyword>
<feature type="binding site" evidence="12">
    <location>
        <position position="149"/>
    </location>
    <ligand>
        <name>[4Fe-4S] cluster</name>
        <dbReference type="ChEBI" id="CHEBI:49883"/>
    </ligand>
</feature>
<feature type="domain" description="Phosphoadenosine phosphosulphate reductase" evidence="13">
    <location>
        <begin position="65"/>
        <end position="237"/>
    </location>
</feature>
<dbReference type="GO" id="GO:0005737">
    <property type="term" value="C:cytoplasm"/>
    <property type="evidence" value="ECO:0007669"/>
    <property type="project" value="UniProtKB-SubCell"/>
</dbReference>
<dbReference type="CDD" id="cd23945">
    <property type="entry name" value="PAPS_reductase"/>
    <property type="match status" value="1"/>
</dbReference>
<protein>
    <recommendedName>
        <fullName evidence="9 12">Adenosine 5'-phosphosulfate reductase</fullName>
        <shortName evidence="12">APS reductase</shortName>
        <ecNumber evidence="8 12">1.8.4.10</ecNumber>
    </recommendedName>
    <alternativeName>
        <fullName evidence="11 12">5'-adenylylsulfate reductase</fullName>
    </alternativeName>
    <alternativeName>
        <fullName evidence="10 12">Thioredoxin-dependent 5'-adenylylsulfate reductase</fullName>
    </alternativeName>
</protein>
<dbReference type="InterPro" id="IPR011798">
    <property type="entry name" value="APS_reductase"/>
</dbReference>
<evidence type="ECO:0000256" key="2">
    <source>
        <dbReference type="ARBA" id="ARBA00022490"/>
    </source>
</evidence>
<dbReference type="InterPro" id="IPR004511">
    <property type="entry name" value="PAPS/APS_Rdtase"/>
</dbReference>
<dbReference type="Proteomes" id="UP000002651">
    <property type="component" value="Chromosome"/>
</dbReference>
<dbReference type="FunFam" id="3.40.50.620:FF:000095">
    <property type="entry name" value="Phosphoadenosine phosphosulfate reductase"/>
    <property type="match status" value="1"/>
</dbReference>
<evidence type="ECO:0000313" key="14">
    <source>
        <dbReference type="EMBL" id="AEP86054.1"/>
    </source>
</evidence>
<evidence type="ECO:0000256" key="5">
    <source>
        <dbReference type="ARBA" id="ARBA00023014"/>
    </source>
</evidence>
<gene>
    <name evidence="14" type="primary">yitB</name>
    <name evidence="12" type="synonym">cysH</name>
    <name evidence="14" type="ordered locus">GYO_1399</name>
</gene>
<organism evidence="14 15">
    <name type="scientific">Bacillus spizizenii (strain DSM 15029 / JCM 12233 / NBRC 101239 / NRRL B-23049 / TU-B-10)</name>
    <name type="common">Bacillus subtilis subsp. spizizenii</name>
    <dbReference type="NCBI Taxonomy" id="1052585"/>
    <lineage>
        <taxon>Bacteria</taxon>
        <taxon>Bacillati</taxon>
        <taxon>Bacillota</taxon>
        <taxon>Bacilli</taxon>
        <taxon>Bacillales</taxon>
        <taxon>Bacillaceae</taxon>
        <taxon>Bacillus</taxon>
    </lineage>
</organism>
<dbReference type="EMBL" id="CP002905">
    <property type="protein sequence ID" value="AEP86054.1"/>
    <property type="molecule type" value="Genomic_DNA"/>
</dbReference>
<dbReference type="GO" id="GO:0019379">
    <property type="term" value="P:sulfate assimilation, phosphoadenylyl sulfate reduction by phosphoadenylyl-sulfate reductase (thioredoxin)"/>
    <property type="evidence" value="ECO:0007669"/>
    <property type="project" value="UniProtKB-UniRule"/>
</dbReference>
<keyword evidence="2 12" id="KW-0963">Cytoplasm</keyword>
<dbReference type="PIRSF" id="PIRSF000857">
    <property type="entry name" value="PAPS_reductase"/>
    <property type="match status" value="1"/>
</dbReference>
<evidence type="ECO:0000256" key="9">
    <source>
        <dbReference type="ARBA" id="ARBA00029514"/>
    </source>
</evidence>
<keyword evidence="15" id="KW-1185">Reference proteome</keyword>
<reference evidence="14 15" key="1">
    <citation type="journal article" date="2012" name="J. Bacteriol.">
        <title>Whole-genome sequences of Bacillus subtilis and close relatives.</title>
        <authorList>
            <person name="Earl A.M."/>
            <person name="Eppinger M."/>
            <person name="Fricke W.F."/>
            <person name="Rosovitz M.J."/>
            <person name="Rasko D.A."/>
            <person name="Daugherty S."/>
            <person name="Losick R."/>
            <person name="Kolter R."/>
            <person name="Ravel J."/>
        </authorList>
    </citation>
    <scope>NUCLEOTIDE SEQUENCE [LARGE SCALE GENOMIC DNA]</scope>
    <source>
        <strain evidence="15">DSM 15029 / JCM 12233 / NBRC 101239 / NRRL B-23049 / TU-B-10</strain>
    </source>
</reference>
<comment type="pathway">
    <text evidence="7 12">Sulfur metabolism; hydrogen sulfide biosynthesis; sulfite from sulfate.</text>
</comment>
<evidence type="ECO:0000256" key="7">
    <source>
        <dbReference type="ARBA" id="ARBA00024327"/>
    </source>
</evidence>
<name>G4NUX6_BACS4</name>
<feature type="binding site" evidence="12">
    <location>
        <position position="231"/>
    </location>
    <ligand>
        <name>[4Fe-4S] cluster</name>
        <dbReference type="ChEBI" id="CHEBI:49883"/>
    </ligand>
</feature>
<dbReference type="Gene3D" id="3.40.50.620">
    <property type="entry name" value="HUPs"/>
    <property type="match status" value="1"/>
</dbReference>
<dbReference type="AlphaFoldDB" id="G4NUX6"/>
<dbReference type="SUPFAM" id="SSF52402">
    <property type="entry name" value="Adenine nucleotide alpha hydrolases-like"/>
    <property type="match status" value="1"/>
</dbReference>
<dbReference type="NCBIfam" id="TIGR00434">
    <property type="entry name" value="cysH"/>
    <property type="match status" value="1"/>
</dbReference>
<evidence type="ECO:0000256" key="10">
    <source>
        <dbReference type="ARBA" id="ARBA00030894"/>
    </source>
</evidence>
<evidence type="ECO:0000256" key="12">
    <source>
        <dbReference type="HAMAP-Rule" id="MF_00063"/>
    </source>
</evidence>
<evidence type="ECO:0000259" key="13">
    <source>
        <dbReference type="Pfam" id="PF01507"/>
    </source>
</evidence>
<evidence type="ECO:0000313" key="15">
    <source>
        <dbReference type="Proteomes" id="UP000002651"/>
    </source>
</evidence>
<feature type="binding site" evidence="12">
    <location>
        <position position="234"/>
    </location>
    <ligand>
        <name>[4Fe-4S] cluster</name>
        <dbReference type="ChEBI" id="CHEBI:49883"/>
    </ligand>
</feature>
<evidence type="ECO:0000256" key="3">
    <source>
        <dbReference type="ARBA" id="ARBA00023002"/>
    </source>
</evidence>
<comment type="catalytic activity">
    <reaction evidence="12">
        <text>[thioredoxin]-disulfide + sulfite + AMP + 2 H(+) = adenosine 5'-phosphosulfate + [thioredoxin]-dithiol</text>
        <dbReference type="Rhea" id="RHEA:21976"/>
        <dbReference type="Rhea" id="RHEA-COMP:10698"/>
        <dbReference type="Rhea" id="RHEA-COMP:10700"/>
        <dbReference type="ChEBI" id="CHEBI:15378"/>
        <dbReference type="ChEBI" id="CHEBI:17359"/>
        <dbReference type="ChEBI" id="CHEBI:29950"/>
        <dbReference type="ChEBI" id="CHEBI:50058"/>
        <dbReference type="ChEBI" id="CHEBI:58243"/>
        <dbReference type="ChEBI" id="CHEBI:456215"/>
        <dbReference type="EC" id="1.8.4.10"/>
    </reaction>
</comment>
<dbReference type="HAMAP" id="MF_00063">
    <property type="entry name" value="CysH"/>
    <property type="match status" value="1"/>
</dbReference>
<evidence type="ECO:0000256" key="11">
    <source>
        <dbReference type="ARBA" id="ARBA00032041"/>
    </source>
</evidence>
<evidence type="ECO:0000256" key="1">
    <source>
        <dbReference type="ARBA" id="ARBA00009732"/>
    </source>
</evidence>
<sequence>MQKMNSLPITRSIDKKQTDANGGKTLNKQIITYDTWNDTLSKQITDQLIDELDVLKWAYRIYGEKIVYACSFGAEGMVLLDLISKINNNAHIIFLDTGLHFQETYELIETVKERYPGLTIQLLEPELSLKEQETQYGGELWKHNPNLCCQLRKIEPLKKHLSGMTAWISGLRREQSPTRKHIQYVNLDQKFKVIKICPLIHWTWDDVWTYIRLHNLPYNKLHDQHYPSIGCEMCTLPSSDPNDERAGRWAGREKTECGLHQE</sequence>
<dbReference type="GO" id="GO:0019344">
    <property type="term" value="P:cysteine biosynthetic process"/>
    <property type="evidence" value="ECO:0007669"/>
    <property type="project" value="InterPro"/>
</dbReference>
<dbReference type="HOGENOM" id="CLU_044089_2_1_9"/>
<feature type="active site" description="Nucleophile; cysteine thiosulfonate intermediate" evidence="12">
    <location>
        <position position="257"/>
    </location>
</feature>
<evidence type="ECO:0000256" key="8">
    <source>
        <dbReference type="ARBA" id="ARBA00024386"/>
    </source>
</evidence>
<dbReference type="KEGG" id="bst:GYO_1399"/>
<dbReference type="InterPro" id="IPR002500">
    <property type="entry name" value="PAPS_reduct_dom"/>
</dbReference>
<feature type="binding site" evidence="12">
    <location>
        <position position="148"/>
    </location>
    <ligand>
        <name>[4Fe-4S] cluster</name>
        <dbReference type="ChEBI" id="CHEBI:49883"/>
    </ligand>
</feature>
<dbReference type="EC" id="1.8.4.10" evidence="8 12"/>
<dbReference type="STRING" id="1052585.GYO_1399"/>
<dbReference type="InterPro" id="IPR014729">
    <property type="entry name" value="Rossmann-like_a/b/a_fold"/>
</dbReference>
<dbReference type="GO" id="GO:0046872">
    <property type="term" value="F:metal ion binding"/>
    <property type="evidence" value="ECO:0007669"/>
    <property type="project" value="UniProtKB-KW"/>
</dbReference>
<keyword evidence="3 12" id="KW-0560">Oxidoreductase</keyword>
<dbReference type="Pfam" id="PF01507">
    <property type="entry name" value="PAPS_reduct"/>
    <property type="match status" value="1"/>
</dbReference>
<dbReference type="GO" id="GO:0070814">
    <property type="term" value="P:hydrogen sulfide biosynthetic process"/>
    <property type="evidence" value="ECO:0007669"/>
    <property type="project" value="UniProtKB-UniRule"/>
</dbReference>
<dbReference type="PANTHER" id="PTHR46509">
    <property type="entry name" value="PHOSPHOADENOSINE PHOSPHOSULFATE REDUCTASE"/>
    <property type="match status" value="1"/>
</dbReference>
<accession>G4NUX6</accession>
<dbReference type="PANTHER" id="PTHR46509:SF1">
    <property type="entry name" value="PHOSPHOADENOSINE PHOSPHOSULFATE REDUCTASE"/>
    <property type="match status" value="1"/>
</dbReference>
<proteinExistence type="inferred from homology"/>
<evidence type="ECO:0000256" key="6">
    <source>
        <dbReference type="ARBA" id="ARBA00024298"/>
    </source>
</evidence>
<comment type="similarity">
    <text evidence="1 12">Belongs to the PAPS reductase family. CysH subfamily.</text>
</comment>
<dbReference type="NCBIfam" id="TIGR02055">
    <property type="entry name" value="APS_reductase"/>
    <property type="match status" value="1"/>
</dbReference>
<dbReference type="NCBIfam" id="NF002537">
    <property type="entry name" value="PRK02090.1"/>
    <property type="match status" value="1"/>
</dbReference>
<evidence type="ECO:0000256" key="4">
    <source>
        <dbReference type="ARBA" id="ARBA00023004"/>
    </source>
</evidence>